<dbReference type="PANTHER" id="PTHR31722:SF62">
    <property type="entry name" value="EMB|CAB62433.1"/>
    <property type="match status" value="1"/>
</dbReference>
<dbReference type="AlphaFoldDB" id="A0AAV7G7P7"/>
<dbReference type="PANTHER" id="PTHR31722">
    <property type="entry name" value="OS06G0675200 PROTEIN"/>
    <property type="match status" value="1"/>
</dbReference>
<dbReference type="Proteomes" id="UP000775213">
    <property type="component" value="Unassembled WGS sequence"/>
</dbReference>
<gene>
    <name evidence="2" type="ORF">IEQ34_019561</name>
</gene>
<feature type="region of interest" description="Disordered" evidence="1">
    <location>
        <begin position="12"/>
        <end position="43"/>
    </location>
</feature>
<evidence type="ECO:0000256" key="1">
    <source>
        <dbReference type="SAM" id="MobiDB-lite"/>
    </source>
</evidence>
<dbReference type="EMBL" id="JAGFBR010000017">
    <property type="protein sequence ID" value="KAH0452262.1"/>
    <property type="molecule type" value="Genomic_DNA"/>
</dbReference>
<accession>A0AAV7G7P7</accession>
<sequence>MASCINTLKDRPAMYGTPMPASPRISFSNDLSAEARPPPRDIVNPDPTFEFAVGVRPMIAADELFFKGRMLPLSSGQLARVTTLREELRVEGAPQPKRLVRWKEFLGLKRVNSGHPAPRKGKSVNSSATTDAAGEICRKIQSVFSYSSIWLRCFVHLWLFTARMAMKRVCNLGFLNGYVKSRSFVDALAGSPFNGYFPKLHQSSFCGLPSLWISEEEILSLAILFQFALSFVPLHVTNINSNPGLADGNANGNETAGLVLTANDKLIDGDIAPSELPGSPISAMVDTEDNCTQLGNVVDASCDNRLHVDVIWSPKPCLVNLISSLTPSSNVGGGDDVVGGNDVGVDFGSASLGLVVHNAGYHLGSLASSLPVENVNVGVGFDALPINDEVVSDSVK</sequence>
<comment type="caution">
    <text evidence="2">The sequence shown here is derived from an EMBL/GenBank/DDBJ whole genome shotgun (WGS) entry which is preliminary data.</text>
</comment>
<keyword evidence="3" id="KW-1185">Reference proteome</keyword>
<protein>
    <submittedName>
        <fullName evidence="2">Uncharacterized protein</fullName>
    </submittedName>
</protein>
<name>A0AAV7G7P7_DENCH</name>
<reference evidence="2 3" key="1">
    <citation type="journal article" date="2021" name="Hortic Res">
        <title>Chromosome-scale assembly of the Dendrobium chrysotoxum genome enhances the understanding of orchid evolution.</title>
        <authorList>
            <person name="Zhang Y."/>
            <person name="Zhang G.Q."/>
            <person name="Zhang D."/>
            <person name="Liu X.D."/>
            <person name="Xu X.Y."/>
            <person name="Sun W.H."/>
            <person name="Yu X."/>
            <person name="Zhu X."/>
            <person name="Wang Z.W."/>
            <person name="Zhao X."/>
            <person name="Zhong W.Y."/>
            <person name="Chen H."/>
            <person name="Yin W.L."/>
            <person name="Huang T."/>
            <person name="Niu S.C."/>
            <person name="Liu Z.J."/>
        </authorList>
    </citation>
    <scope>NUCLEOTIDE SEQUENCE [LARGE SCALE GENOMIC DNA]</scope>
    <source>
        <strain evidence="2">Lindl</strain>
    </source>
</reference>
<organism evidence="2 3">
    <name type="scientific">Dendrobium chrysotoxum</name>
    <name type="common">Orchid</name>
    <dbReference type="NCBI Taxonomy" id="161865"/>
    <lineage>
        <taxon>Eukaryota</taxon>
        <taxon>Viridiplantae</taxon>
        <taxon>Streptophyta</taxon>
        <taxon>Embryophyta</taxon>
        <taxon>Tracheophyta</taxon>
        <taxon>Spermatophyta</taxon>
        <taxon>Magnoliopsida</taxon>
        <taxon>Liliopsida</taxon>
        <taxon>Asparagales</taxon>
        <taxon>Orchidaceae</taxon>
        <taxon>Epidendroideae</taxon>
        <taxon>Malaxideae</taxon>
        <taxon>Dendrobiinae</taxon>
        <taxon>Dendrobium</taxon>
    </lineage>
</organism>
<proteinExistence type="predicted"/>
<evidence type="ECO:0000313" key="3">
    <source>
        <dbReference type="Proteomes" id="UP000775213"/>
    </source>
</evidence>
<evidence type="ECO:0000313" key="2">
    <source>
        <dbReference type="EMBL" id="KAH0452262.1"/>
    </source>
</evidence>